<evidence type="ECO:0000256" key="3">
    <source>
        <dbReference type="SAM" id="Phobius"/>
    </source>
</evidence>
<evidence type="ECO:0000256" key="2">
    <source>
        <dbReference type="SAM" id="MobiDB-lite"/>
    </source>
</evidence>
<dbReference type="AlphaFoldDB" id="A0AAP3HBV5"/>
<keyword evidence="3" id="KW-0472">Membrane</keyword>
<feature type="coiled-coil region" evidence="1">
    <location>
        <begin position="731"/>
        <end position="859"/>
    </location>
</feature>
<feature type="compositionally biased region" description="Polar residues" evidence="2">
    <location>
        <begin position="237"/>
        <end position="253"/>
    </location>
</feature>
<evidence type="ECO:0000313" key="5">
    <source>
        <dbReference type="Proteomes" id="UP001071279"/>
    </source>
</evidence>
<organism evidence="4 5">
    <name type="scientific">Legionella pneumophila</name>
    <dbReference type="NCBI Taxonomy" id="446"/>
    <lineage>
        <taxon>Bacteria</taxon>
        <taxon>Pseudomonadati</taxon>
        <taxon>Pseudomonadota</taxon>
        <taxon>Gammaproteobacteria</taxon>
        <taxon>Legionellales</taxon>
        <taxon>Legionellaceae</taxon>
        <taxon>Legionella</taxon>
    </lineage>
</organism>
<keyword evidence="3" id="KW-0812">Transmembrane</keyword>
<reference evidence="4" key="1">
    <citation type="submission" date="2022-12" db="EMBL/GenBank/DDBJ databases">
        <title>Comparative genomics of Legionella pneumophila isolates from the West Bank and Germany support molecular epidemiology of Legionnaires disease.</title>
        <authorList>
            <person name="Zayed A.R."/>
            <person name="Bitar D.M."/>
            <person name="Steinert M."/>
            <person name="Lueck C."/>
            <person name="Brettar I."/>
            <person name="Hoefle M.G."/>
            <person name="Bunk B."/>
        </authorList>
    </citation>
    <scope>NUCLEOTIDE SEQUENCE</scope>
    <source>
        <strain evidence="4">H23</strain>
    </source>
</reference>
<feature type="region of interest" description="Disordered" evidence="2">
    <location>
        <begin position="997"/>
        <end position="1021"/>
    </location>
</feature>
<dbReference type="RefSeq" id="WP_013101674.1">
    <property type="nucleotide sequence ID" value="NZ_CP114576.1"/>
</dbReference>
<proteinExistence type="predicted"/>
<evidence type="ECO:0000256" key="1">
    <source>
        <dbReference type="SAM" id="Coils"/>
    </source>
</evidence>
<gene>
    <name evidence="4" type="ORF">O6C86_05395</name>
</gene>
<feature type="compositionally biased region" description="Polar residues" evidence="2">
    <location>
        <begin position="1012"/>
        <end position="1021"/>
    </location>
</feature>
<protein>
    <submittedName>
        <fullName evidence="4">Uncharacterized protein</fullName>
    </submittedName>
</protein>
<accession>A0AAP3HBV5</accession>
<evidence type="ECO:0000313" key="4">
    <source>
        <dbReference type="EMBL" id="MCZ4718653.1"/>
    </source>
</evidence>
<keyword evidence="3" id="KW-1133">Transmembrane helix</keyword>
<keyword evidence="1" id="KW-0175">Coiled coil</keyword>
<dbReference type="EMBL" id="JAPXIC010000029">
    <property type="protein sequence ID" value="MCZ4718653.1"/>
    <property type="molecule type" value="Genomic_DNA"/>
</dbReference>
<dbReference type="Proteomes" id="UP001071279">
    <property type="component" value="Unassembled WGS sequence"/>
</dbReference>
<feature type="transmembrane region" description="Helical" evidence="3">
    <location>
        <begin position="953"/>
        <end position="973"/>
    </location>
</feature>
<name>A0AAP3HBV5_LEGPN</name>
<sequence length="1021" mass="116262">MAYTLTLLGTDTTFTPKPDTGYEHGETLSYVSTLVDRPGEPQLTDNITHYRNSNIAVVDGPDTMGKAVGDRIARGVASILEAISRGETDISIMAHSRGAVEAILVAHELERIQENFKQGKGSADLKNSKCPLTKTAMEAQKDTYESLNLEGIANNINNVKLSIFNIDPVPGGDFLGAPVGWKDERFFRVPKIVKEYEQCVYENERTRCFKAIVPKCDSSDTKFNLFSLPGHHGTGSGNLKDQQQQAVPGGETTTEHAQQLMIIKLIDFLNRNGVAIKPGQNSDEGQVNNLSFDDLIGPLFDEDGKIKKEKLKEKYLTLYQDIIKNKAAYEHFNNTSYPVLGREQSIQKVFGSYRDDRIILHQAYKDAFLSDVLPHLPGGHFVNYDHARLTINKELALEDGLPLNEVIDKAVERLNEIIRHSSQVTKDVAEAQSLSESCINDKYAPVIQSEEGFNILVNSLEGLISEVRNIYFHDKHKSMSDDERNALFNSVKGAIDSFKSADLEDNQLATDVRGKIDETIKKILEGKITRLNDDAEILSQKLGENLSEVVKSKFDILRQKPALVDVHNDRLKEFDDFKNQLISLLESKPPQIKESRELLEEKLKSFEKTDPPDVVNEDMTKFFGELLEEVIPDYDVNKLMEDANQLYDEFDSFKESFSSFKELNDSLNYAQWQTELEEKQRQLIDQTARYIQKNNLNLEKDIDPLFKDNKSPLYEQIKLVASNYGLENPDFVKLKRQNSELSCKLDEQIEKIKELQQIKERHDHDKIELEKLNQELQVLRDSGSEKEKEVEQIRQEIAALRTRIQSQDRQQDALEKQIKNLNSEIAWLSTDKQQLTREREFQDNRINDLNELVNRLNTDEEQECTAVVRTLKKLTADHLDYLTAKKGNTQNDTIKEQIEITKNLQGILCNTKEYPLPSERIKAFTNQLKKDNEKLSAQHDPDPAWKRFAKSCLITIGVICSGIIPGILALATYNHFKDKSSPQSFTAKYKNELSKIKQQSDISKHQTEDETQNLTTTGLAR</sequence>
<comment type="caution">
    <text evidence="4">The sequence shown here is derived from an EMBL/GenBank/DDBJ whole genome shotgun (WGS) entry which is preliminary data.</text>
</comment>
<feature type="region of interest" description="Disordered" evidence="2">
    <location>
        <begin position="234"/>
        <end position="253"/>
    </location>
</feature>